<feature type="domain" description="OmpA-like" evidence="4">
    <location>
        <begin position="327"/>
        <end position="453"/>
    </location>
</feature>
<organism evidence="5 6">
    <name type="scientific">Sneathiella litorea</name>
    <dbReference type="NCBI Taxonomy" id="2606216"/>
    <lineage>
        <taxon>Bacteria</taxon>
        <taxon>Pseudomonadati</taxon>
        <taxon>Pseudomonadota</taxon>
        <taxon>Alphaproteobacteria</taxon>
        <taxon>Sneathiellales</taxon>
        <taxon>Sneathiellaceae</taxon>
        <taxon>Sneathiella</taxon>
    </lineage>
</organism>
<keyword evidence="2" id="KW-0175">Coiled coil</keyword>
<dbReference type="Gene3D" id="1.10.287.1490">
    <property type="match status" value="1"/>
</dbReference>
<keyword evidence="1 3" id="KW-0472">Membrane</keyword>
<evidence type="ECO:0000256" key="1">
    <source>
        <dbReference type="PROSITE-ProRule" id="PRU00473"/>
    </source>
</evidence>
<sequence>MARRRRGLRAPYEIWPGFVDALTTLLLVIIFLLVVFVLAQFFLSQALSGRDAALEKLNQQVNELADLLAIERQESANLENQISQLTIDMTKLEEERDNVIIQLDTLTSRALSAEEDRDRLTVLLREEKEKSAAVEDKLNVSEDSLKASLAELESLKRDIVALEETRKSLEEEVGKLAATIEEKDTVIGNLRDRSKELEASIADEQERTVLAQKDIEEREIRLAELQTLYLQTQDKLTEEEALSAAARSQVAALNAQINALRNELAKLNQALEASEAKDVEQNAQIADLGKRLNQALAAKVQELQQYRSEFFGRLREVLKNRPGISIVGDRFVFQSEVLFDAGQAELGPEGKQDMAKFAATLLEIAKDIPKEIDWILRVDGHTDSQPISTARFPSNWELSVARALSVTKFLISQGVPPKRLAPTGFGEFQPIDTRDDEIGYLRNRRIELKLTER</sequence>
<gene>
    <name evidence="5" type="ORF">GQE98_16145</name>
</gene>
<name>A0A6L8WCM4_9PROT</name>
<keyword evidence="3" id="KW-0812">Transmembrane</keyword>
<dbReference type="InterPro" id="IPR036737">
    <property type="entry name" value="OmpA-like_sf"/>
</dbReference>
<dbReference type="Proteomes" id="UP000476030">
    <property type="component" value="Unassembled WGS sequence"/>
</dbReference>
<dbReference type="GO" id="GO:0016020">
    <property type="term" value="C:membrane"/>
    <property type="evidence" value="ECO:0007669"/>
    <property type="project" value="UniProtKB-UniRule"/>
</dbReference>
<feature type="coiled-coil region" evidence="2">
    <location>
        <begin position="243"/>
        <end position="309"/>
    </location>
</feature>
<dbReference type="AlphaFoldDB" id="A0A6L8WCM4"/>
<keyword evidence="3" id="KW-1133">Transmembrane helix</keyword>
<proteinExistence type="predicted"/>
<dbReference type="EMBL" id="WTUW01000009">
    <property type="protein sequence ID" value="MZR32170.1"/>
    <property type="molecule type" value="Genomic_DNA"/>
</dbReference>
<dbReference type="InterPro" id="IPR006665">
    <property type="entry name" value="OmpA-like"/>
</dbReference>
<dbReference type="PANTHER" id="PTHR30329:SF21">
    <property type="entry name" value="LIPOPROTEIN YIAD-RELATED"/>
    <property type="match status" value="1"/>
</dbReference>
<dbReference type="PROSITE" id="PS51123">
    <property type="entry name" value="OMPA_2"/>
    <property type="match status" value="1"/>
</dbReference>
<dbReference type="InterPro" id="IPR050330">
    <property type="entry name" value="Bact_OuterMem_StrucFunc"/>
</dbReference>
<evidence type="ECO:0000313" key="6">
    <source>
        <dbReference type="Proteomes" id="UP000476030"/>
    </source>
</evidence>
<dbReference type="RefSeq" id="WP_161316736.1">
    <property type="nucleotide sequence ID" value="NZ_WTUW01000009.1"/>
</dbReference>
<dbReference type="Gene3D" id="3.30.1330.60">
    <property type="entry name" value="OmpA-like domain"/>
    <property type="match status" value="1"/>
</dbReference>
<reference evidence="5 6" key="1">
    <citation type="submission" date="2019-12" db="EMBL/GenBank/DDBJ databases">
        <title>Snethiella sp. nov. sp. isolated from sea sand.</title>
        <authorList>
            <person name="Kim J."/>
            <person name="Jeong S.E."/>
            <person name="Jung H.S."/>
            <person name="Jeon C.O."/>
        </authorList>
    </citation>
    <scope>NUCLEOTIDE SEQUENCE [LARGE SCALE GENOMIC DNA]</scope>
    <source>
        <strain evidence="5 6">DP05</strain>
    </source>
</reference>
<protein>
    <submittedName>
        <fullName evidence="5">Peptidoglycan-binding protein</fullName>
    </submittedName>
</protein>
<dbReference type="Pfam" id="PF00691">
    <property type="entry name" value="OmpA"/>
    <property type="match status" value="1"/>
</dbReference>
<dbReference type="NCBIfam" id="NF006543">
    <property type="entry name" value="PRK09039.1-2"/>
    <property type="match status" value="1"/>
</dbReference>
<accession>A0A6L8WCM4</accession>
<keyword evidence="6" id="KW-1185">Reference proteome</keyword>
<dbReference type="SUPFAM" id="SSF103088">
    <property type="entry name" value="OmpA-like"/>
    <property type="match status" value="1"/>
</dbReference>
<feature type="transmembrane region" description="Helical" evidence="3">
    <location>
        <begin position="21"/>
        <end position="43"/>
    </location>
</feature>
<dbReference type="PANTHER" id="PTHR30329">
    <property type="entry name" value="STATOR ELEMENT OF FLAGELLAR MOTOR COMPLEX"/>
    <property type="match status" value="1"/>
</dbReference>
<evidence type="ECO:0000256" key="3">
    <source>
        <dbReference type="SAM" id="Phobius"/>
    </source>
</evidence>
<feature type="coiled-coil region" evidence="2">
    <location>
        <begin position="54"/>
        <end position="207"/>
    </location>
</feature>
<comment type="caution">
    <text evidence="5">The sequence shown here is derived from an EMBL/GenBank/DDBJ whole genome shotgun (WGS) entry which is preliminary data.</text>
</comment>
<evidence type="ECO:0000313" key="5">
    <source>
        <dbReference type="EMBL" id="MZR32170.1"/>
    </source>
</evidence>
<evidence type="ECO:0000256" key="2">
    <source>
        <dbReference type="SAM" id="Coils"/>
    </source>
</evidence>
<evidence type="ECO:0000259" key="4">
    <source>
        <dbReference type="PROSITE" id="PS51123"/>
    </source>
</evidence>
<dbReference type="CDD" id="cd07185">
    <property type="entry name" value="OmpA_C-like"/>
    <property type="match status" value="1"/>
</dbReference>